<keyword evidence="4" id="KW-1185">Reference proteome</keyword>
<proteinExistence type="predicted"/>
<accession>A0AAV0AJJ1</accession>
<sequence length="595" mass="67479">MQKTMVDHQICGLLTGTLPQLAQQNVFLGLLLELMPAEVFSPAKSGIAILIDEKQAHCAPTLEEASLFKAKEDTRIANDIRILNLREAERRAAMKDQYRSEIELTDMNRESQKSYISAVKCLTRKPSLYQDVPQQSYLSSSQPQLYVACQGPHIQLSSSSSSSSVLPETTGDGGTDDDCIDHQQLHCDPIDPEYILGSPTLEMVRGIDLDGNFWNFNKTKMIFYTNLNSNNNSLNHNQHQQHLPTSSTMANKLIMASFVQTCGSVPIFWTEIYNLRYKQDLKIMDVPQTQESMKAHFNQQVKIYGDQYLVNLVNSSGYEKPVKDYYERGVRELGNPRMIERTVKPSIELRNQEIQNLIEEKVKIEEREAQKQKKAEMAQQAPNLTRSTPGYGVQSRLRSQVSRPDYLVDSSSVDRQFERQLRKYERVARERGERQNQTFEEGSVVGEERGFDGRGMEDESFEGNDKDDEDYEEEGNEIDESSGSQLRKRQRGVKKPEVTVNQGEQRSLRIKQPAPVIEKAKETLEPEEETGLSEDFQREPASAWSTLETVKLNHSNQGGIAGEDESYDSDDGPVRNNKKKPGKVYVSIAISATTI</sequence>
<evidence type="ECO:0000259" key="2">
    <source>
        <dbReference type="PROSITE" id="PS50275"/>
    </source>
</evidence>
<comment type="caution">
    <text evidence="3">The sequence shown here is derived from an EMBL/GenBank/DDBJ whole genome shotgun (WGS) entry which is preliminary data.</text>
</comment>
<name>A0AAV0AJJ1_PHAPC</name>
<dbReference type="EMBL" id="CALTRL010000528">
    <property type="protein sequence ID" value="CAH7668464.1"/>
    <property type="molecule type" value="Genomic_DNA"/>
</dbReference>
<feature type="domain" description="SAC" evidence="2">
    <location>
        <begin position="205"/>
        <end position="339"/>
    </location>
</feature>
<feature type="compositionally biased region" description="Acidic residues" evidence="1">
    <location>
        <begin position="562"/>
        <end position="571"/>
    </location>
</feature>
<dbReference type="AlphaFoldDB" id="A0AAV0AJJ1"/>
<evidence type="ECO:0000313" key="4">
    <source>
        <dbReference type="Proteomes" id="UP001153365"/>
    </source>
</evidence>
<dbReference type="GO" id="GO:0043812">
    <property type="term" value="F:phosphatidylinositol-4-phosphate phosphatase activity"/>
    <property type="evidence" value="ECO:0007669"/>
    <property type="project" value="TreeGrafter"/>
</dbReference>
<dbReference type="GO" id="GO:0046856">
    <property type="term" value="P:phosphatidylinositol dephosphorylation"/>
    <property type="evidence" value="ECO:0007669"/>
    <property type="project" value="TreeGrafter"/>
</dbReference>
<feature type="compositionally biased region" description="Acidic residues" evidence="1">
    <location>
        <begin position="458"/>
        <end position="480"/>
    </location>
</feature>
<feature type="region of interest" description="Disordered" evidence="1">
    <location>
        <begin position="155"/>
        <end position="181"/>
    </location>
</feature>
<evidence type="ECO:0000313" key="3">
    <source>
        <dbReference type="EMBL" id="CAH7668464.1"/>
    </source>
</evidence>
<feature type="region of interest" description="Disordered" evidence="1">
    <location>
        <begin position="373"/>
        <end position="404"/>
    </location>
</feature>
<feature type="region of interest" description="Disordered" evidence="1">
    <location>
        <begin position="554"/>
        <end position="579"/>
    </location>
</feature>
<organism evidence="3 4">
    <name type="scientific">Phakopsora pachyrhizi</name>
    <name type="common">Asian soybean rust disease fungus</name>
    <dbReference type="NCBI Taxonomy" id="170000"/>
    <lineage>
        <taxon>Eukaryota</taxon>
        <taxon>Fungi</taxon>
        <taxon>Dikarya</taxon>
        <taxon>Basidiomycota</taxon>
        <taxon>Pucciniomycotina</taxon>
        <taxon>Pucciniomycetes</taxon>
        <taxon>Pucciniales</taxon>
        <taxon>Phakopsoraceae</taxon>
        <taxon>Phakopsora</taxon>
    </lineage>
</organism>
<feature type="region of interest" description="Disordered" evidence="1">
    <location>
        <begin position="428"/>
        <end position="542"/>
    </location>
</feature>
<feature type="compositionally biased region" description="Basic and acidic residues" evidence="1">
    <location>
        <begin position="446"/>
        <end position="457"/>
    </location>
</feature>
<dbReference type="PANTHER" id="PTHR45662:SF2">
    <property type="entry name" value="PHOSPHATIDYLINOSITOL-3-PHOSPHATASE SAC1"/>
    <property type="match status" value="1"/>
</dbReference>
<gene>
    <name evidence="3" type="ORF">PPACK8108_LOCUS2975</name>
</gene>
<dbReference type="PANTHER" id="PTHR45662">
    <property type="entry name" value="PHOSPHATIDYLINOSITIDE PHOSPHATASE SAC1"/>
    <property type="match status" value="1"/>
</dbReference>
<protein>
    <submittedName>
        <fullName evidence="3">SacI homology domain-domain-containing protein</fullName>
    </submittedName>
</protein>
<evidence type="ECO:0000256" key="1">
    <source>
        <dbReference type="SAM" id="MobiDB-lite"/>
    </source>
</evidence>
<dbReference type="Pfam" id="PF26577">
    <property type="entry name" value="TSEN34_N"/>
    <property type="match status" value="1"/>
</dbReference>
<dbReference type="Pfam" id="PF02383">
    <property type="entry name" value="Syja_N"/>
    <property type="match status" value="1"/>
</dbReference>
<reference evidence="3" key="1">
    <citation type="submission" date="2022-06" db="EMBL/GenBank/DDBJ databases">
        <authorList>
            <consortium name="SYNGENTA / RWTH Aachen University"/>
        </authorList>
    </citation>
    <scope>NUCLEOTIDE SEQUENCE</scope>
</reference>
<dbReference type="InterPro" id="IPR059049">
    <property type="entry name" value="TSEN34_N"/>
</dbReference>
<dbReference type="Proteomes" id="UP001153365">
    <property type="component" value="Unassembled WGS sequence"/>
</dbReference>
<dbReference type="InterPro" id="IPR002013">
    <property type="entry name" value="SAC_dom"/>
</dbReference>
<dbReference type="PROSITE" id="PS50275">
    <property type="entry name" value="SAC"/>
    <property type="match status" value="1"/>
</dbReference>
<dbReference type="GO" id="GO:0005783">
    <property type="term" value="C:endoplasmic reticulum"/>
    <property type="evidence" value="ECO:0007669"/>
    <property type="project" value="TreeGrafter"/>
</dbReference>